<name>A0ABN7AGE7_9HEMI</name>
<evidence type="ECO:0000259" key="5">
    <source>
        <dbReference type="Pfam" id="PF14008"/>
    </source>
</evidence>
<feature type="domain" description="Purple acid phosphatase C-terminal" evidence="5">
    <location>
        <begin position="358"/>
        <end position="419"/>
    </location>
</feature>
<dbReference type="EC" id="3.1.3.2" evidence="3"/>
<feature type="signal peptide" evidence="3">
    <location>
        <begin position="1"/>
        <end position="21"/>
    </location>
</feature>
<keyword evidence="3" id="KW-0378">Hydrolase</keyword>
<keyword evidence="8" id="KW-1185">Reference proteome</keyword>
<keyword evidence="1 3" id="KW-0732">Signal</keyword>
<proteinExistence type="inferred from homology"/>
<protein>
    <recommendedName>
        <fullName evidence="3">Purple acid phosphatase</fullName>
        <ecNumber evidence="3">3.1.3.2</ecNumber>
    </recommendedName>
</protein>
<dbReference type="EMBL" id="AP028910">
    <property type="protein sequence ID" value="BES91340.1"/>
    <property type="molecule type" value="Genomic_DNA"/>
</dbReference>
<dbReference type="InterPro" id="IPR041792">
    <property type="entry name" value="MPP_PAP"/>
</dbReference>
<dbReference type="CDD" id="cd00839">
    <property type="entry name" value="MPP_PAPs"/>
    <property type="match status" value="1"/>
</dbReference>
<dbReference type="InterPro" id="IPR025733">
    <property type="entry name" value="PAPs_C"/>
</dbReference>
<comment type="similarity">
    <text evidence="3">Belongs to the metallophosphoesterase superfamily. Purple acid phosphatase family.</text>
</comment>
<comment type="catalytic activity">
    <reaction evidence="3">
        <text>a phosphate monoester + H2O = an alcohol + phosphate</text>
        <dbReference type="Rhea" id="RHEA:15017"/>
        <dbReference type="ChEBI" id="CHEBI:15377"/>
        <dbReference type="ChEBI" id="CHEBI:30879"/>
        <dbReference type="ChEBI" id="CHEBI:43474"/>
        <dbReference type="ChEBI" id="CHEBI:67140"/>
        <dbReference type="EC" id="3.1.3.2"/>
    </reaction>
</comment>
<evidence type="ECO:0000313" key="8">
    <source>
        <dbReference type="Proteomes" id="UP001307889"/>
    </source>
</evidence>
<evidence type="ECO:0000256" key="1">
    <source>
        <dbReference type="ARBA" id="ARBA00022729"/>
    </source>
</evidence>
<feature type="domain" description="Calcineurin-like phosphoesterase" evidence="4">
    <location>
        <begin position="130"/>
        <end position="333"/>
    </location>
</feature>
<dbReference type="PANTHER" id="PTHR45867:SF10">
    <property type="entry name" value="PURPLE ACID PHOSPHATASE"/>
    <property type="match status" value="1"/>
</dbReference>
<dbReference type="SUPFAM" id="SSF49363">
    <property type="entry name" value="Purple acid phosphatase, N-terminal domain"/>
    <property type="match status" value="1"/>
</dbReference>
<keyword evidence="2" id="KW-0325">Glycoprotein</keyword>
<evidence type="ECO:0000256" key="2">
    <source>
        <dbReference type="ARBA" id="ARBA00023180"/>
    </source>
</evidence>
<feature type="chain" id="PRO_5044978405" description="Purple acid phosphatase" evidence="3">
    <location>
        <begin position="22"/>
        <end position="439"/>
    </location>
</feature>
<dbReference type="Proteomes" id="UP001307889">
    <property type="component" value="Chromosome 2"/>
</dbReference>
<dbReference type="Gene3D" id="2.60.40.380">
    <property type="entry name" value="Purple acid phosphatase-like, N-terminal"/>
    <property type="match status" value="1"/>
</dbReference>
<evidence type="ECO:0000313" key="7">
    <source>
        <dbReference type="EMBL" id="BES91340.1"/>
    </source>
</evidence>
<evidence type="ECO:0000256" key="3">
    <source>
        <dbReference type="RuleBase" id="RU361203"/>
    </source>
</evidence>
<gene>
    <name evidence="7" type="ORF">NTJ_04148</name>
</gene>
<evidence type="ECO:0000259" key="4">
    <source>
        <dbReference type="Pfam" id="PF00149"/>
    </source>
</evidence>
<reference evidence="7 8" key="1">
    <citation type="submission" date="2023-09" db="EMBL/GenBank/DDBJ databases">
        <title>Nesidiocoris tenuis whole genome shotgun sequence.</title>
        <authorList>
            <person name="Shibata T."/>
            <person name="Shimoda M."/>
            <person name="Kobayashi T."/>
            <person name="Uehara T."/>
        </authorList>
    </citation>
    <scope>NUCLEOTIDE SEQUENCE [LARGE SCALE GENOMIC DNA]</scope>
    <source>
        <strain evidence="7 8">Japan</strain>
    </source>
</reference>
<dbReference type="Pfam" id="PF16656">
    <property type="entry name" value="Pur_ac_phosph_N"/>
    <property type="match status" value="1"/>
</dbReference>
<dbReference type="PANTHER" id="PTHR45867">
    <property type="entry name" value="PURPLE ACID PHOSPHATASE"/>
    <property type="match status" value="1"/>
</dbReference>
<dbReference type="InterPro" id="IPR004843">
    <property type="entry name" value="Calcineurin-like_PHP"/>
</dbReference>
<dbReference type="InterPro" id="IPR029052">
    <property type="entry name" value="Metallo-depent_PP-like"/>
</dbReference>
<sequence>MEKWDFLQFLLYYCMYYYLFGSDTDAYTPEQIHISWGDSPLEVVVTWSTRVETPHVFVRYGIGVLNNIQSGETKIFIDGGKQKRKQYIHKAHLRNLEPSQKYKYVCGSSLATSKELWFRTVPDGNDWSPKLAIYGDMGVKNDVSLPYLIEDAQKALYDAFIHVGDFAYDMKNRNGRRGDEFLRNIQPIAAHVPYMVCPGNHEQAYNFSHFRERFNMPGSSENLFYSFNVGPAHFISINTEAFFYLEYGIKLLTKMVDWLEQDLLHANTPENRKIRPWVITYGHRPMYCSNTNHGCESDNSAVRVGLEGKWLGLEDMFYHHGVDLSFWGHEHSYERMLPLYNKTLRLGSVEHPYVDPKGPVHVTTGSAGCWEEIANFTDNPPPWSAKRLQLYGYSVLHIVNATHLNVQQIAVTKGKEVVDDFWIIKNNQRYSENQTSVDL</sequence>
<dbReference type="InterPro" id="IPR015914">
    <property type="entry name" value="PAPs_N"/>
</dbReference>
<accession>A0ABN7AGE7</accession>
<dbReference type="Gene3D" id="3.60.21.10">
    <property type="match status" value="1"/>
</dbReference>
<organism evidence="7 8">
    <name type="scientific">Nesidiocoris tenuis</name>
    <dbReference type="NCBI Taxonomy" id="355587"/>
    <lineage>
        <taxon>Eukaryota</taxon>
        <taxon>Metazoa</taxon>
        <taxon>Ecdysozoa</taxon>
        <taxon>Arthropoda</taxon>
        <taxon>Hexapoda</taxon>
        <taxon>Insecta</taxon>
        <taxon>Pterygota</taxon>
        <taxon>Neoptera</taxon>
        <taxon>Paraneoptera</taxon>
        <taxon>Hemiptera</taxon>
        <taxon>Heteroptera</taxon>
        <taxon>Panheteroptera</taxon>
        <taxon>Cimicomorpha</taxon>
        <taxon>Miridae</taxon>
        <taxon>Dicyphina</taxon>
        <taxon>Nesidiocoris</taxon>
    </lineage>
</organism>
<dbReference type="SUPFAM" id="SSF56300">
    <property type="entry name" value="Metallo-dependent phosphatases"/>
    <property type="match status" value="1"/>
</dbReference>
<dbReference type="InterPro" id="IPR008963">
    <property type="entry name" value="Purple_acid_Pase-like_N"/>
</dbReference>
<dbReference type="Pfam" id="PF00149">
    <property type="entry name" value="Metallophos"/>
    <property type="match status" value="1"/>
</dbReference>
<evidence type="ECO:0000259" key="6">
    <source>
        <dbReference type="Pfam" id="PF16656"/>
    </source>
</evidence>
<feature type="domain" description="Purple acid phosphatase N-terminal" evidence="6">
    <location>
        <begin position="29"/>
        <end position="120"/>
    </location>
</feature>
<dbReference type="Pfam" id="PF14008">
    <property type="entry name" value="Metallophos_C"/>
    <property type="match status" value="1"/>
</dbReference>